<keyword evidence="7" id="KW-1185">Reference proteome</keyword>
<comment type="catalytic activity">
    <reaction evidence="1 4">
        <text>D-cellobiose = beta-D-glucosyl-(1-&gt;4)-D-mannopyranose</text>
        <dbReference type="Rhea" id="RHEA:23384"/>
        <dbReference type="ChEBI" id="CHEBI:17057"/>
        <dbReference type="ChEBI" id="CHEBI:47931"/>
        <dbReference type="EC" id="5.1.3.11"/>
    </reaction>
</comment>
<dbReference type="InterPro" id="IPR012341">
    <property type="entry name" value="6hp_glycosidase-like_sf"/>
</dbReference>
<comment type="function">
    <text evidence="4">Catalyzes the reversible epimerization of cellobiose to 4-O-beta-D-glucopyranosyl-D-mannose (Glc-Man).</text>
</comment>
<dbReference type="SUPFAM" id="SSF48208">
    <property type="entry name" value="Six-hairpin glycosidases"/>
    <property type="match status" value="1"/>
</dbReference>
<proteinExistence type="inferred from homology"/>
<accession>X5D7T6</accession>
<reference evidence="5 7" key="1">
    <citation type="submission" date="2014-03" db="EMBL/GenBank/DDBJ databases">
        <title>Complete genome sequence of a deeply braunched marine Bacteroidia bacterium Draconibacterium orientale type strain FH5T.</title>
        <authorList>
            <person name="Li X."/>
            <person name="Wang X."/>
            <person name="Xie Z."/>
            <person name="Du Z."/>
            <person name="Chen G."/>
        </authorList>
    </citation>
    <scope>NUCLEOTIDE SEQUENCE [LARGE SCALE GENOMIC DNA]</scope>
    <source>
        <strain evidence="5 7">FH5</strain>
    </source>
</reference>
<organism evidence="6 8">
    <name type="scientific">Draconibacterium orientale</name>
    <dbReference type="NCBI Taxonomy" id="1168034"/>
    <lineage>
        <taxon>Bacteria</taxon>
        <taxon>Pseudomonadati</taxon>
        <taxon>Bacteroidota</taxon>
        <taxon>Bacteroidia</taxon>
        <taxon>Marinilabiliales</taxon>
        <taxon>Prolixibacteraceae</taxon>
        <taxon>Draconibacterium</taxon>
    </lineage>
</organism>
<dbReference type="GO" id="GO:0005975">
    <property type="term" value="P:carbohydrate metabolic process"/>
    <property type="evidence" value="ECO:0007669"/>
    <property type="project" value="InterPro"/>
</dbReference>
<dbReference type="EMBL" id="CP007451">
    <property type="protein sequence ID" value="AHW58758.1"/>
    <property type="molecule type" value="Genomic_DNA"/>
</dbReference>
<evidence type="ECO:0000313" key="6">
    <source>
        <dbReference type="EMBL" id="SEU10929.1"/>
    </source>
</evidence>
<dbReference type="EC" id="5.1.3.11" evidence="4"/>
<dbReference type="GO" id="GO:0047736">
    <property type="term" value="F:cellobiose epimerase activity"/>
    <property type="evidence" value="ECO:0007669"/>
    <property type="project" value="UniProtKB-UniRule"/>
</dbReference>
<evidence type="ECO:0000313" key="5">
    <source>
        <dbReference type="EMBL" id="AHW58758.1"/>
    </source>
</evidence>
<comment type="similarity">
    <text evidence="2">Belongs to the N-acylglucosamine 2-epimerase family.</text>
</comment>
<dbReference type="InterPro" id="IPR010819">
    <property type="entry name" value="AGE/CE"/>
</dbReference>
<dbReference type="AlphaFoldDB" id="X5D7T6"/>
<dbReference type="HOGENOM" id="CLU_046651_3_0_10"/>
<evidence type="ECO:0000256" key="3">
    <source>
        <dbReference type="ARBA" id="ARBA00023235"/>
    </source>
</evidence>
<comment type="similarity">
    <text evidence="4">Belongs to the cellobiose 2-epimerase family.</text>
</comment>
<evidence type="ECO:0000256" key="2">
    <source>
        <dbReference type="ARBA" id="ARBA00008558"/>
    </source>
</evidence>
<dbReference type="Proteomes" id="UP000023772">
    <property type="component" value="Chromosome"/>
</dbReference>
<gene>
    <name evidence="5" type="ORF">FH5T_02000</name>
    <name evidence="6" type="ORF">SAMN05444285_14612</name>
</gene>
<dbReference type="RefSeq" id="WP_051567535.1">
    <property type="nucleotide sequence ID" value="NZ_FOHT01000046.1"/>
</dbReference>
<dbReference type="InterPro" id="IPR008928">
    <property type="entry name" value="6-hairpin_glycosidase_sf"/>
</dbReference>
<dbReference type="EMBL" id="FOHT01000046">
    <property type="protein sequence ID" value="SEU10929.1"/>
    <property type="molecule type" value="Genomic_DNA"/>
</dbReference>
<dbReference type="HAMAP" id="MF_00929">
    <property type="entry name" value="Cellobiose_2_epim"/>
    <property type="match status" value="1"/>
</dbReference>
<dbReference type="STRING" id="1168034.FH5T_02000"/>
<dbReference type="Pfam" id="PF07221">
    <property type="entry name" value="GlcNAc_2-epim"/>
    <property type="match status" value="1"/>
</dbReference>
<dbReference type="eggNOG" id="COG2942">
    <property type="taxonomic scope" value="Bacteria"/>
</dbReference>
<sequence length="408" mass="47813">MELELKDKKQQLQLMQPELKYELSRILDFWSTKAVDLEFGGFVGQINSAGEIISGTGKGAVLNTRILWTFSTAYRLCSDELYLRMADRAYEYLLSHFWDRENGGLYWECDYLGNPLNTRKQAYAQGFGIYAFSEYYLARGKEESLEYALSLFDLLEDKFRDSEFEGYLEALSVDFQSLGDMRLSPKDANFPKSMNTHLHILEPYTNFYKAWPDEQLKERILVLLNLFQEQIIDQESGHFNLFFDRDWTVQSNNVSYGHDIEGAWLLNEAAIETKDLTVIQSVRESALKLVEVTLDEGTDMDGSVWYEREGNYIDKDRHWWVQAEAMVGLMDAWEICSDERYIQNLTRTWEYIKKNLLDTKNGEWFWSINNGGLPNLKEDKAGFWKCPYHNSRALIELIKRISNLELKR</sequence>
<dbReference type="InterPro" id="IPR028584">
    <property type="entry name" value="Cellobiose_2_epim"/>
</dbReference>
<evidence type="ECO:0000256" key="1">
    <source>
        <dbReference type="ARBA" id="ARBA00001470"/>
    </source>
</evidence>
<evidence type="ECO:0000313" key="8">
    <source>
        <dbReference type="Proteomes" id="UP000181981"/>
    </source>
</evidence>
<evidence type="ECO:0000313" key="7">
    <source>
        <dbReference type="Proteomes" id="UP000023772"/>
    </source>
</evidence>
<reference evidence="6 8" key="2">
    <citation type="submission" date="2016-10" db="EMBL/GenBank/DDBJ databases">
        <authorList>
            <person name="de Groot N.N."/>
        </authorList>
    </citation>
    <scope>NUCLEOTIDE SEQUENCE [LARGE SCALE GENOMIC DNA]</scope>
    <source>
        <strain evidence="6 8">DSM 25947</strain>
    </source>
</reference>
<dbReference type="Gene3D" id="1.50.10.10">
    <property type="match status" value="1"/>
</dbReference>
<dbReference type="Proteomes" id="UP000181981">
    <property type="component" value="Unassembled WGS sequence"/>
</dbReference>
<name>X5D7T6_9BACT</name>
<dbReference type="KEGG" id="dori:FH5T_02000"/>
<evidence type="ECO:0000256" key="4">
    <source>
        <dbReference type="HAMAP-Rule" id="MF_00929"/>
    </source>
</evidence>
<dbReference type="PANTHER" id="PTHR15108">
    <property type="entry name" value="N-ACYLGLUCOSAMINE-2-EPIMERASE"/>
    <property type="match status" value="1"/>
</dbReference>
<protein>
    <recommendedName>
        <fullName evidence="4">Cellobiose 2-epimerase</fullName>
        <shortName evidence="4">CE</shortName>
        <ecNumber evidence="4">5.1.3.11</ecNumber>
    </recommendedName>
</protein>
<keyword evidence="3 4" id="KW-0413">Isomerase</keyword>